<reference evidence="6" key="1">
    <citation type="submission" date="2021-02" db="EMBL/GenBank/DDBJ databases">
        <authorList>
            <person name="Nowell W R."/>
        </authorList>
    </citation>
    <scope>NUCLEOTIDE SEQUENCE</scope>
</reference>
<dbReference type="EMBL" id="CAJOBC010002929">
    <property type="protein sequence ID" value="CAF3758716.1"/>
    <property type="molecule type" value="Genomic_DNA"/>
</dbReference>
<organism evidence="6 8">
    <name type="scientific">Didymodactylos carnosus</name>
    <dbReference type="NCBI Taxonomy" id="1234261"/>
    <lineage>
        <taxon>Eukaryota</taxon>
        <taxon>Metazoa</taxon>
        <taxon>Spiralia</taxon>
        <taxon>Gnathifera</taxon>
        <taxon>Rotifera</taxon>
        <taxon>Eurotatoria</taxon>
        <taxon>Bdelloidea</taxon>
        <taxon>Philodinida</taxon>
        <taxon>Philodinidae</taxon>
        <taxon>Didymodactylos</taxon>
    </lineage>
</organism>
<evidence type="ECO:0000313" key="8">
    <source>
        <dbReference type="Proteomes" id="UP000663829"/>
    </source>
</evidence>
<evidence type="ECO:0000313" key="7">
    <source>
        <dbReference type="EMBL" id="CAF3758716.1"/>
    </source>
</evidence>
<feature type="compositionally biased region" description="Acidic residues" evidence="4">
    <location>
        <begin position="60"/>
        <end position="71"/>
    </location>
</feature>
<keyword evidence="8" id="KW-1185">Reference proteome</keyword>
<keyword evidence="2" id="KW-0371">Homeobox</keyword>
<dbReference type="InterPro" id="IPR008422">
    <property type="entry name" value="KN_HD"/>
</dbReference>
<dbReference type="Pfam" id="PF05920">
    <property type="entry name" value="Homeobox_KN"/>
    <property type="match status" value="1"/>
</dbReference>
<sequence length="290" mass="32673">MIVKRQKAFVHSPTSPVSLATSRKKIMNGIKIEQQCYGDRNISFPLSSSSMELNETTTSTEEDDEEEENEIENELLLKKTHDSGFVDVSDEKEVKKGIRSYSNYTSTPLRLVTNNVRKYTSESSSINDRHLSSDDTKFEDGKSFRNTRFLGSTAVAILNKWFYANQNYPYPDDEKTEQLAFETATTLQNIFSAASAAPHPSCVSALSLPSPMYQYQFQNSFFNPMLMNPIAMMMMMNPMYAQQLLSTAAANGSVLSAPTSPIIVPTSRTKQRPTSNMSATTFDKSKRFWM</sequence>
<evidence type="ECO:0000313" key="6">
    <source>
        <dbReference type="EMBL" id="CAF0986450.1"/>
    </source>
</evidence>
<evidence type="ECO:0000259" key="5">
    <source>
        <dbReference type="Pfam" id="PF05920"/>
    </source>
</evidence>
<dbReference type="OrthoDB" id="4187154at2759"/>
<protein>
    <recommendedName>
        <fullName evidence="5">KN homeodomain domain-containing protein</fullName>
    </recommendedName>
</protein>
<dbReference type="InterPro" id="IPR009057">
    <property type="entry name" value="Homeodomain-like_sf"/>
</dbReference>
<dbReference type="GO" id="GO:0006355">
    <property type="term" value="P:regulation of DNA-templated transcription"/>
    <property type="evidence" value="ECO:0007669"/>
    <property type="project" value="InterPro"/>
</dbReference>
<feature type="domain" description="KN homeodomain" evidence="5">
    <location>
        <begin position="161"/>
        <end position="190"/>
    </location>
</feature>
<dbReference type="EMBL" id="CAJNOQ010002929">
    <property type="protein sequence ID" value="CAF0986450.1"/>
    <property type="molecule type" value="Genomic_DNA"/>
</dbReference>
<feature type="compositionally biased region" description="Low complexity" evidence="4">
    <location>
        <begin position="46"/>
        <end position="59"/>
    </location>
</feature>
<gene>
    <name evidence="6" type="ORF">GPM918_LOCUS13028</name>
    <name evidence="7" type="ORF">SRO942_LOCUS13028</name>
</gene>
<evidence type="ECO:0000256" key="2">
    <source>
        <dbReference type="ARBA" id="ARBA00023155"/>
    </source>
</evidence>
<dbReference type="Proteomes" id="UP000663829">
    <property type="component" value="Unassembled WGS sequence"/>
</dbReference>
<feature type="region of interest" description="Disordered" evidence="4">
    <location>
        <begin position="43"/>
        <end position="71"/>
    </location>
</feature>
<dbReference type="SUPFAM" id="SSF46689">
    <property type="entry name" value="Homeodomain-like"/>
    <property type="match status" value="1"/>
</dbReference>
<evidence type="ECO:0000256" key="3">
    <source>
        <dbReference type="ARBA" id="ARBA00023242"/>
    </source>
</evidence>
<name>A0A814FVP2_9BILA</name>
<keyword evidence="3" id="KW-0539">Nucleus</keyword>
<dbReference type="Proteomes" id="UP000681722">
    <property type="component" value="Unassembled WGS sequence"/>
</dbReference>
<accession>A0A814FVP2</accession>
<dbReference type="AlphaFoldDB" id="A0A814FVP2"/>
<dbReference type="GO" id="GO:0003677">
    <property type="term" value="F:DNA binding"/>
    <property type="evidence" value="ECO:0007669"/>
    <property type="project" value="UniProtKB-KW"/>
</dbReference>
<evidence type="ECO:0000256" key="1">
    <source>
        <dbReference type="ARBA" id="ARBA00023125"/>
    </source>
</evidence>
<keyword evidence="1" id="KW-0238">DNA-binding</keyword>
<evidence type="ECO:0000256" key="4">
    <source>
        <dbReference type="SAM" id="MobiDB-lite"/>
    </source>
</evidence>
<comment type="caution">
    <text evidence="6">The sequence shown here is derived from an EMBL/GenBank/DDBJ whole genome shotgun (WGS) entry which is preliminary data.</text>
</comment>
<proteinExistence type="predicted"/>
<dbReference type="Gene3D" id="1.10.10.60">
    <property type="entry name" value="Homeodomain-like"/>
    <property type="match status" value="1"/>
</dbReference>